<dbReference type="Gene3D" id="1.10.730.20">
    <property type="match status" value="1"/>
</dbReference>
<evidence type="ECO:0000256" key="11">
    <source>
        <dbReference type="ARBA" id="ARBA00022917"/>
    </source>
</evidence>
<dbReference type="CDD" id="cd07960">
    <property type="entry name" value="Anticodon_Ia_Ile_BEm"/>
    <property type="match status" value="1"/>
</dbReference>
<evidence type="ECO:0000313" key="15">
    <source>
        <dbReference type="EMBL" id="VAW40132.1"/>
    </source>
</evidence>
<feature type="domain" description="Methionyl/Valyl/Leucyl/Isoleucyl-tRNA synthetase anticodon-binding" evidence="14">
    <location>
        <begin position="683"/>
        <end position="824"/>
    </location>
</feature>
<evidence type="ECO:0000259" key="14">
    <source>
        <dbReference type="Pfam" id="PF08264"/>
    </source>
</evidence>
<evidence type="ECO:0000256" key="9">
    <source>
        <dbReference type="ARBA" id="ARBA00022833"/>
    </source>
</evidence>
<dbReference type="AlphaFoldDB" id="A0A3B0VM22"/>
<dbReference type="CDD" id="cd00818">
    <property type="entry name" value="IleRS_core"/>
    <property type="match status" value="1"/>
</dbReference>
<feature type="non-terminal residue" evidence="15">
    <location>
        <position position="833"/>
    </location>
</feature>
<dbReference type="InterPro" id="IPR013155">
    <property type="entry name" value="M/V/L/I-tRNA-synth_anticd-bd"/>
</dbReference>
<organism evidence="15">
    <name type="scientific">hydrothermal vent metagenome</name>
    <dbReference type="NCBI Taxonomy" id="652676"/>
    <lineage>
        <taxon>unclassified sequences</taxon>
        <taxon>metagenomes</taxon>
        <taxon>ecological metagenomes</taxon>
    </lineage>
</organism>
<gene>
    <name evidence="15" type="ORF">MNBD_GAMMA01-1196</name>
</gene>
<dbReference type="InterPro" id="IPR009080">
    <property type="entry name" value="tRNAsynth_Ia_anticodon-bd"/>
</dbReference>
<dbReference type="Pfam" id="PF08264">
    <property type="entry name" value="Anticodon_1"/>
    <property type="match status" value="1"/>
</dbReference>
<dbReference type="Gene3D" id="3.40.50.620">
    <property type="entry name" value="HUPs"/>
    <property type="match status" value="2"/>
</dbReference>
<dbReference type="InterPro" id="IPR009008">
    <property type="entry name" value="Val/Leu/Ile-tRNA-synth_edit"/>
</dbReference>
<dbReference type="SUPFAM" id="SSF52374">
    <property type="entry name" value="Nucleotidylyl transferase"/>
    <property type="match status" value="1"/>
</dbReference>
<dbReference type="InterPro" id="IPR014729">
    <property type="entry name" value="Rossmann-like_a/b/a_fold"/>
</dbReference>
<evidence type="ECO:0000256" key="2">
    <source>
        <dbReference type="ARBA" id="ARBA00004496"/>
    </source>
</evidence>
<name>A0A3B0VM22_9ZZZZ</name>
<proteinExistence type="inferred from homology"/>
<accession>A0A3B0VM22</accession>
<dbReference type="InterPro" id="IPR023585">
    <property type="entry name" value="Ile-tRNA-ligase_type1"/>
</dbReference>
<keyword evidence="7" id="KW-0479">Metal-binding</keyword>
<dbReference type="Gene3D" id="3.90.740.10">
    <property type="entry name" value="Valyl/Leucyl/Isoleucyl-tRNA synthetase, editing domain"/>
    <property type="match status" value="1"/>
</dbReference>
<dbReference type="InterPro" id="IPR050081">
    <property type="entry name" value="Ile-tRNA_ligase"/>
</dbReference>
<comment type="subcellular location">
    <subcellularLocation>
        <location evidence="2">Cytoplasm</location>
    </subcellularLocation>
</comment>
<evidence type="ECO:0000256" key="4">
    <source>
        <dbReference type="ARBA" id="ARBA00013165"/>
    </source>
</evidence>
<dbReference type="PROSITE" id="PS00178">
    <property type="entry name" value="AA_TRNA_LIGASE_I"/>
    <property type="match status" value="1"/>
</dbReference>
<dbReference type="FunFam" id="3.40.50.620:FF:000048">
    <property type="entry name" value="Isoleucine--tRNA ligase"/>
    <property type="match status" value="1"/>
</dbReference>
<comment type="cofactor">
    <cofactor evidence="1">
        <name>Zn(2+)</name>
        <dbReference type="ChEBI" id="CHEBI:29105"/>
    </cofactor>
</comment>
<evidence type="ECO:0000256" key="1">
    <source>
        <dbReference type="ARBA" id="ARBA00001947"/>
    </source>
</evidence>
<dbReference type="PANTHER" id="PTHR42765">
    <property type="entry name" value="SOLEUCYL-TRNA SYNTHETASE"/>
    <property type="match status" value="1"/>
</dbReference>
<dbReference type="GO" id="GO:0005524">
    <property type="term" value="F:ATP binding"/>
    <property type="evidence" value="ECO:0007669"/>
    <property type="project" value="UniProtKB-KW"/>
</dbReference>
<dbReference type="GO" id="GO:0005829">
    <property type="term" value="C:cytosol"/>
    <property type="evidence" value="ECO:0007669"/>
    <property type="project" value="TreeGrafter"/>
</dbReference>
<dbReference type="PANTHER" id="PTHR42765:SF1">
    <property type="entry name" value="ISOLEUCINE--TRNA LIGASE, MITOCHONDRIAL"/>
    <property type="match status" value="1"/>
</dbReference>
<dbReference type="Pfam" id="PF00133">
    <property type="entry name" value="tRNA-synt_1"/>
    <property type="match status" value="1"/>
</dbReference>
<dbReference type="GO" id="GO:0002161">
    <property type="term" value="F:aminoacyl-tRNA deacylase activity"/>
    <property type="evidence" value="ECO:0007669"/>
    <property type="project" value="InterPro"/>
</dbReference>
<dbReference type="GO" id="GO:0006428">
    <property type="term" value="P:isoleucyl-tRNA aminoacylation"/>
    <property type="evidence" value="ECO:0007669"/>
    <property type="project" value="InterPro"/>
</dbReference>
<reference evidence="15" key="1">
    <citation type="submission" date="2018-06" db="EMBL/GenBank/DDBJ databases">
        <authorList>
            <person name="Zhirakovskaya E."/>
        </authorList>
    </citation>
    <scope>NUCLEOTIDE SEQUENCE</scope>
</reference>
<feature type="domain" description="Aminoacyl-tRNA synthetase class Ia" evidence="13">
    <location>
        <begin position="29"/>
        <end position="638"/>
    </location>
</feature>
<comment type="subunit">
    <text evidence="3">Monomer.</text>
</comment>
<keyword evidence="12 15" id="KW-0030">Aminoacyl-tRNA synthetase</keyword>
<dbReference type="InterPro" id="IPR002300">
    <property type="entry name" value="aa-tRNA-synth_Ia"/>
</dbReference>
<dbReference type="NCBIfam" id="TIGR00392">
    <property type="entry name" value="ileS"/>
    <property type="match status" value="1"/>
</dbReference>
<evidence type="ECO:0000256" key="5">
    <source>
        <dbReference type="ARBA" id="ARBA00022490"/>
    </source>
</evidence>
<evidence type="ECO:0000256" key="3">
    <source>
        <dbReference type="ARBA" id="ARBA00011245"/>
    </source>
</evidence>
<evidence type="ECO:0000259" key="13">
    <source>
        <dbReference type="Pfam" id="PF00133"/>
    </source>
</evidence>
<dbReference type="SUPFAM" id="SSF47323">
    <property type="entry name" value="Anticodon-binding domain of a subclass of class I aminoacyl-tRNA synthetases"/>
    <property type="match status" value="1"/>
</dbReference>
<dbReference type="EMBL" id="UOEW01000258">
    <property type="protein sequence ID" value="VAW40132.1"/>
    <property type="molecule type" value="Genomic_DNA"/>
</dbReference>
<sequence length="833" mass="94506">MSNNYKDTLNLPKTKFSMKAGLAQKEPLWLQKCDKENLYHKLQEATKSRPKFILHDGPPYANGSIHIGHAVNKILKDIVVKSKLMSGYCAPYVPGWDCHGLPIEIQVEKKVGKVGQKVDAKTFRQKCREYADRQVDIQKKEFKRLGVIGEWDNPYLTKDFKYEADMIRALAKIVANGHIEKGVKPVNWCFDCGSALAEAEIEYQDKVSPAIDVAYVAVAAEKIYASFGVKNQQHKIAVPIWTTTPWTLPASQAIALHAELEYSLIKGHKDYMLVIATELVGDVCGKYGFEPNTLAVVTGAKLEGLKLQHPFYERIVPIIMGEHVTTEAGTGAVHTAPGHGVEDFNVGKQYGLKIDNPVAGNGVYLPTTGIFAGQHVWKANKNIVELLEQNNVLLYFEKIQHSYPHCWRHKTPTAFRTTPQWFISMDKKSLRNNALEEIRNVKWVPDWGESRIFSMIENRPEWCISRQRTWGVPITLFTHKETGELHPNTLNIMENVAKMVENGGIDTWFDADGSSLIDDANDYDKTTDVLDVWFDSGVTHFAVLKARDYLTEPADLYLEGSDQHRGWFHSSLLTGVAINGHAPYKQVLTHGFVVDKDGKKMSKSMGNVIAPKQIVDTMGADILRLWVASADYRNEITISDEIMKRVADGYRRIRNTARFLLGNLNEFDASTQLLEVNDCILLDQWAIRRAGQLQAEIIADFEGYQFHQIYQKLSSFCSQDMGAFYLDILKDRLYTAGKNSRVRRSAQTAMYHILQAMIRWMAPIMTYTADEIWQLTGNEKSILFEQWYIIPALKDNNDWSDANWNLLREMRNASSKLLEQMRIKGDIGSSLDA</sequence>
<keyword evidence="9" id="KW-0862">Zinc</keyword>
<dbReference type="EC" id="6.1.1.5" evidence="4"/>
<evidence type="ECO:0000256" key="8">
    <source>
        <dbReference type="ARBA" id="ARBA00022741"/>
    </source>
</evidence>
<dbReference type="FunFam" id="3.40.50.620:FF:000042">
    <property type="entry name" value="Isoleucine--tRNA ligase"/>
    <property type="match status" value="1"/>
</dbReference>
<evidence type="ECO:0000256" key="6">
    <source>
        <dbReference type="ARBA" id="ARBA00022598"/>
    </source>
</evidence>
<dbReference type="SUPFAM" id="SSF50677">
    <property type="entry name" value="ValRS/IleRS/LeuRS editing domain"/>
    <property type="match status" value="1"/>
</dbReference>
<dbReference type="HAMAP" id="MF_02002">
    <property type="entry name" value="Ile_tRNA_synth_type1"/>
    <property type="match status" value="1"/>
</dbReference>
<keyword evidence="11" id="KW-0648">Protein biosynthesis</keyword>
<dbReference type="GO" id="GO:0000049">
    <property type="term" value="F:tRNA binding"/>
    <property type="evidence" value="ECO:0007669"/>
    <property type="project" value="InterPro"/>
</dbReference>
<keyword evidence="10" id="KW-0067">ATP-binding</keyword>
<dbReference type="InterPro" id="IPR033708">
    <property type="entry name" value="Anticodon_Ile_BEm"/>
</dbReference>
<evidence type="ECO:0000256" key="12">
    <source>
        <dbReference type="ARBA" id="ARBA00023146"/>
    </source>
</evidence>
<protein>
    <recommendedName>
        <fullName evidence="4">isoleucine--tRNA ligase</fullName>
        <ecNumber evidence="4">6.1.1.5</ecNumber>
    </recommendedName>
</protein>
<keyword evidence="5" id="KW-0963">Cytoplasm</keyword>
<evidence type="ECO:0000256" key="7">
    <source>
        <dbReference type="ARBA" id="ARBA00022723"/>
    </source>
</evidence>
<evidence type="ECO:0000256" key="10">
    <source>
        <dbReference type="ARBA" id="ARBA00022840"/>
    </source>
</evidence>
<keyword evidence="8" id="KW-0547">Nucleotide-binding</keyword>
<dbReference type="GO" id="GO:0046872">
    <property type="term" value="F:metal ion binding"/>
    <property type="evidence" value="ECO:0007669"/>
    <property type="project" value="UniProtKB-KW"/>
</dbReference>
<keyword evidence="6 15" id="KW-0436">Ligase</keyword>
<dbReference type="GO" id="GO:0004822">
    <property type="term" value="F:isoleucine-tRNA ligase activity"/>
    <property type="evidence" value="ECO:0007669"/>
    <property type="project" value="UniProtKB-EC"/>
</dbReference>
<dbReference type="PRINTS" id="PR00984">
    <property type="entry name" value="TRNASYNTHILE"/>
</dbReference>
<dbReference type="InterPro" id="IPR002301">
    <property type="entry name" value="Ile-tRNA-ligase"/>
</dbReference>
<dbReference type="InterPro" id="IPR001412">
    <property type="entry name" value="aa-tRNA-synth_I_CS"/>
</dbReference>